<gene>
    <name evidence="8" type="ORF">JR347_13920</name>
</gene>
<dbReference type="PANTHER" id="PTHR40077">
    <property type="entry name" value="MEMBRANE PROTEIN-RELATED"/>
    <property type="match status" value="1"/>
</dbReference>
<evidence type="ECO:0000256" key="3">
    <source>
        <dbReference type="ARBA" id="ARBA00022692"/>
    </source>
</evidence>
<dbReference type="NCBIfam" id="TIGR03954">
    <property type="entry name" value="integ_memb_HG"/>
    <property type="match status" value="1"/>
</dbReference>
<keyword evidence="9" id="KW-1185">Reference proteome</keyword>
<dbReference type="Pfam" id="PF12823">
    <property type="entry name" value="DUF3817"/>
    <property type="match status" value="1"/>
</dbReference>
<sequence>MNLVNSKTNQFKLIAHAEGISLLLILFITMPLKYIMEWGLPNKVVGMAHGILFLIYVVFILVLAIDEKWQKRKLFIGLLASILPFGTFYFVKRWYNKTSPHN</sequence>
<protein>
    <submittedName>
        <fullName evidence="8">DUF3817 domain-containing protein</fullName>
    </submittedName>
</protein>
<evidence type="ECO:0000256" key="2">
    <source>
        <dbReference type="ARBA" id="ARBA00022475"/>
    </source>
</evidence>
<name>A0A974ZZU8_9BACT</name>
<dbReference type="GO" id="GO:0005886">
    <property type="term" value="C:plasma membrane"/>
    <property type="evidence" value="ECO:0007669"/>
    <property type="project" value="UniProtKB-SubCell"/>
</dbReference>
<organism evidence="8 9">
    <name type="scientific">Fulvivirga lutea</name>
    <dbReference type="NCBI Taxonomy" id="2810512"/>
    <lineage>
        <taxon>Bacteria</taxon>
        <taxon>Pseudomonadati</taxon>
        <taxon>Bacteroidota</taxon>
        <taxon>Cytophagia</taxon>
        <taxon>Cytophagales</taxon>
        <taxon>Fulvivirgaceae</taxon>
        <taxon>Fulvivirga</taxon>
    </lineage>
</organism>
<dbReference type="AlphaFoldDB" id="A0A974ZZU8"/>
<dbReference type="InterPro" id="IPR023845">
    <property type="entry name" value="DUF3817_TM"/>
</dbReference>
<proteinExistence type="predicted"/>
<evidence type="ECO:0000256" key="5">
    <source>
        <dbReference type="ARBA" id="ARBA00023136"/>
    </source>
</evidence>
<keyword evidence="2" id="KW-1003">Cell membrane</keyword>
<accession>A0A974ZZU8</accession>
<evidence type="ECO:0000256" key="1">
    <source>
        <dbReference type="ARBA" id="ARBA00004651"/>
    </source>
</evidence>
<evidence type="ECO:0000259" key="7">
    <source>
        <dbReference type="Pfam" id="PF12823"/>
    </source>
</evidence>
<evidence type="ECO:0000256" key="4">
    <source>
        <dbReference type="ARBA" id="ARBA00022989"/>
    </source>
</evidence>
<dbReference type="Proteomes" id="UP000662783">
    <property type="component" value="Chromosome"/>
</dbReference>
<comment type="subcellular location">
    <subcellularLocation>
        <location evidence="1">Cell membrane</location>
        <topology evidence="1">Multi-pass membrane protein</topology>
    </subcellularLocation>
</comment>
<feature type="transmembrane region" description="Helical" evidence="6">
    <location>
        <begin position="74"/>
        <end position="91"/>
    </location>
</feature>
<dbReference type="PANTHER" id="PTHR40077:SF2">
    <property type="entry name" value="MEMBRANE PROTEIN"/>
    <property type="match status" value="1"/>
</dbReference>
<evidence type="ECO:0000313" key="9">
    <source>
        <dbReference type="Proteomes" id="UP000662783"/>
    </source>
</evidence>
<dbReference type="EMBL" id="CP070608">
    <property type="protein sequence ID" value="QSE96684.1"/>
    <property type="molecule type" value="Genomic_DNA"/>
</dbReference>
<feature type="domain" description="DUF3817" evidence="7">
    <location>
        <begin position="9"/>
        <end position="94"/>
    </location>
</feature>
<reference evidence="8" key="1">
    <citation type="submission" date="2021-02" db="EMBL/GenBank/DDBJ databases">
        <title>Fulvivirga sp. S481 isolated from sea water.</title>
        <authorList>
            <person name="Bae S.S."/>
            <person name="Baek K."/>
        </authorList>
    </citation>
    <scope>NUCLEOTIDE SEQUENCE</scope>
    <source>
        <strain evidence="8">S481</strain>
    </source>
</reference>
<keyword evidence="4 6" id="KW-1133">Transmembrane helix</keyword>
<keyword evidence="5 6" id="KW-0472">Membrane</keyword>
<dbReference type="KEGG" id="fuv:JR347_13920"/>
<feature type="transmembrane region" description="Helical" evidence="6">
    <location>
        <begin position="12"/>
        <end position="32"/>
    </location>
</feature>
<keyword evidence="3 6" id="KW-0812">Transmembrane</keyword>
<feature type="transmembrane region" description="Helical" evidence="6">
    <location>
        <begin position="44"/>
        <end position="65"/>
    </location>
</feature>
<evidence type="ECO:0000313" key="8">
    <source>
        <dbReference type="EMBL" id="QSE96684.1"/>
    </source>
</evidence>
<evidence type="ECO:0000256" key="6">
    <source>
        <dbReference type="SAM" id="Phobius"/>
    </source>
</evidence>
<dbReference type="RefSeq" id="WP_205721198.1">
    <property type="nucleotide sequence ID" value="NZ_CP070608.1"/>
</dbReference>